<dbReference type="PANTHER" id="PTHR30217">
    <property type="entry name" value="PEPTIDASE U32 FAMILY"/>
    <property type="match status" value="1"/>
</dbReference>
<evidence type="ECO:0000313" key="4">
    <source>
        <dbReference type="Proteomes" id="UP000190285"/>
    </source>
</evidence>
<dbReference type="GO" id="GO:0008233">
    <property type="term" value="F:peptidase activity"/>
    <property type="evidence" value="ECO:0007669"/>
    <property type="project" value="UniProtKB-KW"/>
</dbReference>
<dbReference type="Proteomes" id="UP000190285">
    <property type="component" value="Unassembled WGS sequence"/>
</dbReference>
<dbReference type="RefSeq" id="WP_079489532.1">
    <property type="nucleotide sequence ID" value="NZ_FUZT01000001.1"/>
</dbReference>
<dbReference type="GO" id="GO:0006508">
    <property type="term" value="P:proteolysis"/>
    <property type="evidence" value="ECO:0007669"/>
    <property type="project" value="UniProtKB-KW"/>
</dbReference>
<dbReference type="STRING" id="36842.SAMN02194393_00836"/>
<gene>
    <name evidence="3" type="ORF">SAMN02194393_00836</name>
</gene>
<keyword evidence="1" id="KW-0175">Coiled coil</keyword>
<organism evidence="3 4">
    <name type="scientific">Maledivibacter halophilus</name>
    <dbReference type="NCBI Taxonomy" id="36842"/>
    <lineage>
        <taxon>Bacteria</taxon>
        <taxon>Bacillati</taxon>
        <taxon>Bacillota</taxon>
        <taxon>Clostridia</taxon>
        <taxon>Peptostreptococcales</taxon>
        <taxon>Caminicellaceae</taxon>
        <taxon>Maledivibacter</taxon>
    </lineage>
</organism>
<evidence type="ECO:0000313" key="3">
    <source>
        <dbReference type="EMBL" id="SKC43620.1"/>
    </source>
</evidence>
<feature type="domain" description="Peptidase U32 collagenase" evidence="2">
    <location>
        <begin position="392"/>
        <end position="509"/>
    </location>
</feature>
<evidence type="ECO:0000256" key="1">
    <source>
        <dbReference type="SAM" id="Coils"/>
    </source>
</evidence>
<dbReference type="PROSITE" id="PS01276">
    <property type="entry name" value="PEPTIDASE_U32"/>
    <property type="match status" value="1"/>
</dbReference>
<reference evidence="3 4" key="1">
    <citation type="submission" date="2017-02" db="EMBL/GenBank/DDBJ databases">
        <authorList>
            <person name="Peterson S.W."/>
        </authorList>
    </citation>
    <scope>NUCLEOTIDE SEQUENCE [LARGE SCALE GENOMIC DNA]</scope>
    <source>
        <strain evidence="3 4">M1</strain>
    </source>
</reference>
<dbReference type="InterPro" id="IPR001539">
    <property type="entry name" value="Peptidase_U32"/>
</dbReference>
<keyword evidence="3" id="KW-0645">Protease</keyword>
<dbReference type="AlphaFoldDB" id="A0A1T5IWT3"/>
<sequence>MKKAELLAPVGSFDALIAAVQNGADAVYLGGKKFGARQYASNFDEDTLKDAVEYCHIRDVKIYVTVNTLVLNEEFEELIEYIEFLYNIDIDAIIVQDLGILKALKEKFPDFEVHASTQMTIHNLEGIKLLENLGVKRTVVAREMKLKDIKNIRENSDMEIEVFVHGALCICYSGQCLMSSLIGGRSGNRGRCAQPCRLPYKLVDLETKEEIESVQGDYILSPRDLNTLENLGEILKLGVHSLKIEGRMKRPEYVATVVKAYRKAIDMYYRDGRINIDDKTKHELLQIFNRKFTKGHIFEERNNSLMAFEMPGNRGVEIGHITGFDPKKGRAKVKLKNELNKGDGIEIRNGKTETKGIKIIKLFRNNKVVEKASKGDIIEIELKGKVHRGDKIFKTSDISLLTSAAKSYSSENIRIPISGALKGKLGEVFELYIWDEKGNYVSAKGNQKIEKAINKALSKERILKQLSKLGNTPYGFEKVEIDIDENISAPISEINNLRREAIENLNNLRKNINKRNKISSKLDFFQRIIPREKENVPSLYAYVNNLEQLEAIVSTRIERIYYSNILDIERAFDIAKKAQKLLIPSLDRITNDGDIEALKKKKNIITQNNHVLLANHGQLNIFRNDNIKIHADFSFNIFNSMAANQMQDLKVKNITLSPELNFNQIKDLVKKISIDCQIIVYGHLPMMITEYCPVNAIVNRDNEKSCGLCQNKKYGLKDRYGVIFPLKKDNNCRTQILNSKKLLLIDYMDGIFKSNIANIRLQFTNEDKNEIISIVKAYDKTLNRILSGKKGVTNEIKNFIKMYKDKGDYTRGHFSRGVI</sequence>
<dbReference type="InterPro" id="IPR051454">
    <property type="entry name" value="RNA/ubiquinone_mod_enzymes"/>
</dbReference>
<dbReference type="PANTHER" id="PTHR30217:SF10">
    <property type="entry name" value="23S RRNA 5-HYDROXYCYTIDINE C2501 SYNTHASE"/>
    <property type="match status" value="1"/>
</dbReference>
<feature type="coiled-coil region" evidence="1">
    <location>
        <begin position="491"/>
        <end position="518"/>
    </location>
</feature>
<dbReference type="OrthoDB" id="9807498at2"/>
<evidence type="ECO:0000259" key="2">
    <source>
        <dbReference type="Pfam" id="PF12392"/>
    </source>
</evidence>
<dbReference type="Pfam" id="PF12392">
    <property type="entry name" value="DUF3656"/>
    <property type="match status" value="1"/>
</dbReference>
<accession>A0A1T5IWT3</accession>
<proteinExistence type="predicted"/>
<keyword evidence="4" id="KW-1185">Reference proteome</keyword>
<name>A0A1T5IWT3_9FIRM</name>
<keyword evidence="3" id="KW-0378">Hydrolase</keyword>
<dbReference type="EMBL" id="FUZT01000001">
    <property type="protein sequence ID" value="SKC43620.1"/>
    <property type="molecule type" value="Genomic_DNA"/>
</dbReference>
<protein>
    <submittedName>
        <fullName evidence="3">Putative protease</fullName>
    </submittedName>
</protein>
<dbReference type="InterPro" id="IPR020988">
    <property type="entry name" value="Pept_U32_collagenase"/>
</dbReference>
<dbReference type="Pfam" id="PF01136">
    <property type="entry name" value="Peptidase_U32"/>
    <property type="match status" value="2"/>
</dbReference>